<comment type="similarity">
    <text evidence="2">Belongs to the major facilitator superfamily. Sugar transporter (TC 2.A.1.1) family.</text>
</comment>
<feature type="compositionally biased region" description="Polar residues" evidence="7">
    <location>
        <begin position="18"/>
        <end position="29"/>
    </location>
</feature>
<dbReference type="Gene3D" id="1.20.1250.20">
    <property type="entry name" value="MFS general substrate transporter like domains"/>
    <property type="match status" value="1"/>
</dbReference>
<dbReference type="InterPro" id="IPR036259">
    <property type="entry name" value="MFS_trans_sf"/>
</dbReference>
<dbReference type="InterPro" id="IPR005829">
    <property type="entry name" value="Sugar_transporter_CS"/>
</dbReference>
<dbReference type="GO" id="GO:0022857">
    <property type="term" value="F:transmembrane transporter activity"/>
    <property type="evidence" value="ECO:0007669"/>
    <property type="project" value="InterPro"/>
</dbReference>
<dbReference type="NCBIfam" id="TIGR00879">
    <property type="entry name" value="SP"/>
    <property type="match status" value="1"/>
</dbReference>
<feature type="transmembrane region" description="Helical" evidence="8">
    <location>
        <begin position="420"/>
        <end position="440"/>
    </location>
</feature>
<dbReference type="Proteomes" id="UP000254866">
    <property type="component" value="Unassembled WGS sequence"/>
</dbReference>
<dbReference type="InterPro" id="IPR020846">
    <property type="entry name" value="MFS_dom"/>
</dbReference>
<evidence type="ECO:0000259" key="9">
    <source>
        <dbReference type="PROSITE" id="PS50850"/>
    </source>
</evidence>
<dbReference type="GO" id="GO:0015798">
    <property type="term" value="P:myo-inositol transport"/>
    <property type="evidence" value="ECO:0007669"/>
    <property type="project" value="UniProtKB-ARBA"/>
</dbReference>
<dbReference type="OrthoDB" id="5290825at2759"/>
<feature type="compositionally biased region" description="Polar residues" evidence="7">
    <location>
        <begin position="666"/>
        <end position="684"/>
    </location>
</feature>
<accession>A0A370TSC5</accession>
<dbReference type="InterPro" id="IPR003663">
    <property type="entry name" value="Sugar/inositol_transpt"/>
</dbReference>
<dbReference type="InterPro" id="IPR005828">
    <property type="entry name" value="MFS_sugar_transport-like"/>
</dbReference>
<feature type="transmembrane region" description="Helical" evidence="8">
    <location>
        <begin position="130"/>
        <end position="147"/>
    </location>
</feature>
<dbReference type="PROSITE" id="PS00217">
    <property type="entry name" value="SUGAR_TRANSPORT_2"/>
    <property type="match status" value="1"/>
</dbReference>
<keyword evidence="5 8" id="KW-1133">Transmembrane helix</keyword>
<evidence type="ECO:0000256" key="5">
    <source>
        <dbReference type="ARBA" id="ARBA00022989"/>
    </source>
</evidence>
<dbReference type="AlphaFoldDB" id="A0A370TSC5"/>
<dbReference type="PROSITE" id="PS50850">
    <property type="entry name" value="MFS"/>
    <property type="match status" value="1"/>
</dbReference>
<feature type="domain" description="Major facilitator superfamily (MFS) profile" evidence="9">
    <location>
        <begin position="134"/>
        <end position="573"/>
    </location>
</feature>
<dbReference type="PANTHER" id="PTHR48020">
    <property type="entry name" value="PROTON MYO-INOSITOL COTRANSPORTER"/>
    <property type="match status" value="1"/>
</dbReference>
<dbReference type="GO" id="GO:0016020">
    <property type="term" value="C:membrane"/>
    <property type="evidence" value="ECO:0007669"/>
    <property type="project" value="UniProtKB-SubCell"/>
</dbReference>
<keyword evidence="3" id="KW-0813">Transport</keyword>
<evidence type="ECO:0000313" key="11">
    <source>
        <dbReference type="Proteomes" id="UP000254866"/>
    </source>
</evidence>
<evidence type="ECO:0000256" key="4">
    <source>
        <dbReference type="ARBA" id="ARBA00022692"/>
    </source>
</evidence>
<evidence type="ECO:0000256" key="2">
    <source>
        <dbReference type="ARBA" id="ARBA00010992"/>
    </source>
</evidence>
<dbReference type="InterPro" id="IPR050814">
    <property type="entry name" value="Myo-inositol_Transporter"/>
</dbReference>
<dbReference type="PRINTS" id="PR00171">
    <property type="entry name" value="SUGRTRNSPORT"/>
</dbReference>
<evidence type="ECO:0000256" key="1">
    <source>
        <dbReference type="ARBA" id="ARBA00004141"/>
    </source>
</evidence>
<feature type="transmembrane region" description="Helical" evidence="8">
    <location>
        <begin position="293"/>
        <end position="316"/>
    </location>
</feature>
<organism evidence="10 11">
    <name type="scientific">Venustampulla echinocandica</name>
    <dbReference type="NCBI Taxonomy" id="2656787"/>
    <lineage>
        <taxon>Eukaryota</taxon>
        <taxon>Fungi</taxon>
        <taxon>Dikarya</taxon>
        <taxon>Ascomycota</taxon>
        <taxon>Pezizomycotina</taxon>
        <taxon>Leotiomycetes</taxon>
        <taxon>Helotiales</taxon>
        <taxon>Pleuroascaceae</taxon>
        <taxon>Venustampulla</taxon>
    </lineage>
</organism>
<dbReference type="SUPFAM" id="SSF103473">
    <property type="entry name" value="MFS general substrate transporter"/>
    <property type="match status" value="1"/>
</dbReference>
<sequence length="684" mass="76213">MAGSRIGGRVDGPRLRNSEASAERPQSSNEKYRMDEIKESQPTQVNLNANLEAKIQNPLAGIPQQLLLHEVDDFANEKGLGDIIPLLRKGALVARDPTNYEDIDGPERLSDEEVEALRNEVLHKWRQPKALYFTIVCCSIGAAVQGWDQTGSNGANLTFPKYMGIHTNSTRDVLLVGLVNAAPYIGSAILGCWLSDPLNHYLGRRGTIFVSGNFCLWSVIGSAFTHTWPQLFICRIILGLGMGAKASTVPIYAAENSPAAIRGALVMSWQMWTAFGIFLGFCANLVVAEVGDIAWRLQLGSAFIPAVPLVILVYLCPESPRWYMKKGLYHKAYNSLLRLRNNPIQAARDLYYIHSQLELEAQIIGRNTYMNRFIELFTIPRLRRATLAAFTVMMAQQMCGINVIAFYSSTVFVDAGATPHQALIASFGFGLVNFVFAWPAIWTIDTYGRRSLLLFTFPNMAWSLLAVGLSSLIPTESKAHLGLMALFIYVFGIFYSPGEGPVPFTYSAEVFPLSHREVGMGWAVAVNLLWAAILSITLPKMKDAMGILGAFLFYAGLNVIAFCMIFLWVPETKQRTLEELDYVFAVPTRTHMHYQLTQALPWWVNRYVFLKRKTPGLQPLYQFDSPTGRSQIDQLYANDKIRAVQRANSPTVTHEPNRSDPPHPGSQGSTVSRGHVPTTPTYNF</sequence>
<feature type="transmembrane region" description="Helical" evidence="8">
    <location>
        <begin position="518"/>
        <end position="538"/>
    </location>
</feature>
<evidence type="ECO:0000256" key="8">
    <source>
        <dbReference type="SAM" id="Phobius"/>
    </source>
</evidence>
<feature type="region of interest" description="Disordered" evidence="7">
    <location>
        <begin position="647"/>
        <end position="684"/>
    </location>
</feature>
<dbReference type="FunFam" id="1.20.1250.20:FF:000100">
    <property type="entry name" value="MFS sugar transporter, putative"/>
    <property type="match status" value="1"/>
</dbReference>
<dbReference type="PANTHER" id="PTHR48020:SF40">
    <property type="entry name" value="MAJOR FACILITATOR SUPERFAMILY (MFS) PROFILE DOMAIN-CONTAINING PROTEIN"/>
    <property type="match status" value="1"/>
</dbReference>
<dbReference type="EMBL" id="NPIC01000002">
    <property type="protein sequence ID" value="RDL38431.1"/>
    <property type="molecule type" value="Genomic_DNA"/>
</dbReference>
<gene>
    <name evidence="10" type="ORF">BP5553_02771</name>
</gene>
<protein>
    <submittedName>
        <fullName evidence="10">MFS general substrate transporter</fullName>
    </submittedName>
</protein>
<feature type="transmembrane region" description="Helical" evidence="8">
    <location>
        <begin position="479"/>
        <end position="497"/>
    </location>
</feature>
<feature type="transmembrane region" description="Helical" evidence="8">
    <location>
        <begin position="387"/>
        <end position="408"/>
    </location>
</feature>
<comment type="subcellular location">
    <subcellularLocation>
        <location evidence="1">Membrane</location>
        <topology evidence="1">Multi-pass membrane protein</topology>
    </subcellularLocation>
</comment>
<evidence type="ECO:0000256" key="7">
    <source>
        <dbReference type="SAM" id="MobiDB-lite"/>
    </source>
</evidence>
<dbReference type="Pfam" id="PF00083">
    <property type="entry name" value="Sugar_tr"/>
    <property type="match status" value="1"/>
</dbReference>
<feature type="transmembrane region" description="Helical" evidence="8">
    <location>
        <begin position="173"/>
        <end position="194"/>
    </location>
</feature>
<dbReference type="RefSeq" id="XP_031871087.1">
    <property type="nucleotide sequence ID" value="XM_032011394.1"/>
</dbReference>
<evidence type="ECO:0000256" key="6">
    <source>
        <dbReference type="ARBA" id="ARBA00023136"/>
    </source>
</evidence>
<keyword evidence="11" id="KW-1185">Reference proteome</keyword>
<feature type="transmembrane region" description="Helical" evidence="8">
    <location>
        <begin position="206"/>
        <end position="224"/>
    </location>
</feature>
<reference evidence="10 11" key="1">
    <citation type="journal article" date="2018" name="IMA Fungus">
        <title>IMA Genome-F 9: Draft genome sequence of Annulohypoxylon stygium, Aspergillus mulundensis, Berkeleyomyces basicola (syn. Thielaviopsis basicola), Ceratocystis smalleyi, two Cercospora beticola strains, Coleophoma cylindrospora, Fusarium fracticaudum, Phialophora cf. hyalina, and Morchella septimelata.</title>
        <authorList>
            <person name="Wingfield B.D."/>
            <person name="Bills G.F."/>
            <person name="Dong Y."/>
            <person name="Huang W."/>
            <person name="Nel W.J."/>
            <person name="Swalarsk-Parry B.S."/>
            <person name="Vaghefi N."/>
            <person name="Wilken P.M."/>
            <person name="An Z."/>
            <person name="de Beer Z.W."/>
            <person name="De Vos L."/>
            <person name="Chen L."/>
            <person name="Duong T.A."/>
            <person name="Gao Y."/>
            <person name="Hammerbacher A."/>
            <person name="Kikkert J.R."/>
            <person name="Li Y."/>
            <person name="Li H."/>
            <person name="Li K."/>
            <person name="Li Q."/>
            <person name="Liu X."/>
            <person name="Ma X."/>
            <person name="Naidoo K."/>
            <person name="Pethybridge S.J."/>
            <person name="Sun J."/>
            <person name="Steenkamp E.T."/>
            <person name="van der Nest M.A."/>
            <person name="van Wyk S."/>
            <person name="Wingfield M.J."/>
            <person name="Xiong C."/>
            <person name="Yue Q."/>
            <person name="Zhang X."/>
        </authorList>
    </citation>
    <scope>NUCLEOTIDE SEQUENCE [LARGE SCALE GENOMIC DNA]</scope>
    <source>
        <strain evidence="10 11">BP 5553</strain>
    </source>
</reference>
<feature type="compositionally biased region" description="Gly residues" evidence="7">
    <location>
        <begin position="1"/>
        <end position="10"/>
    </location>
</feature>
<dbReference type="GeneID" id="43595620"/>
<feature type="transmembrane region" description="Helical" evidence="8">
    <location>
        <begin position="265"/>
        <end position="287"/>
    </location>
</feature>
<evidence type="ECO:0000256" key="3">
    <source>
        <dbReference type="ARBA" id="ARBA00022448"/>
    </source>
</evidence>
<comment type="caution">
    <text evidence="10">The sequence shown here is derived from an EMBL/GenBank/DDBJ whole genome shotgun (WGS) entry which is preliminary data.</text>
</comment>
<keyword evidence="4 8" id="KW-0812">Transmembrane</keyword>
<feature type="transmembrane region" description="Helical" evidence="8">
    <location>
        <begin position="452"/>
        <end position="473"/>
    </location>
</feature>
<feature type="region of interest" description="Disordered" evidence="7">
    <location>
        <begin position="1"/>
        <end position="33"/>
    </location>
</feature>
<feature type="transmembrane region" description="Helical" evidence="8">
    <location>
        <begin position="544"/>
        <end position="569"/>
    </location>
</feature>
<proteinExistence type="inferred from homology"/>
<dbReference type="GO" id="GO:0015791">
    <property type="term" value="P:polyol transmembrane transport"/>
    <property type="evidence" value="ECO:0007669"/>
    <property type="project" value="UniProtKB-ARBA"/>
</dbReference>
<name>A0A370TSC5_9HELO</name>
<feature type="transmembrane region" description="Helical" evidence="8">
    <location>
        <begin position="230"/>
        <end position="253"/>
    </location>
</feature>
<evidence type="ECO:0000313" key="10">
    <source>
        <dbReference type="EMBL" id="RDL38431.1"/>
    </source>
</evidence>
<keyword evidence="6 8" id="KW-0472">Membrane</keyword>